<organism evidence="2 3">
    <name type="scientific">Heracleum sosnowskyi</name>
    <dbReference type="NCBI Taxonomy" id="360622"/>
    <lineage>
        <taxon>Eukaryota</taxon>
        <taxon>Viridiplantae</taxon>
        <taxon>Streptophyta</taxon>
        <taxon>Embryophyta</taxon>
        <taxon>Tracheophyta</taxon>
        <taxon>Spermatophyta</taxon>
        <taxon>Magnoliopsida</taxon>
        <taxon>eudicotyledons</taxon>
        <taxon>Gunneridae</taxon>
        <taxon>Pentapetalae</taxon>
        <taxon>asterids</taxon>
        <taxon>campanulids</taxon>
        <taxon>Apiales</taxon>
        <taxon>Apiaceae</taxon>
        <taxon>Apioideae</taxon>
        <taxon>apioid superclade</taxon>
        <taxon>Tordylieae</taxon>
        <taxon>Tordyliinae</taxon>
        <taxon>Heracleum</taxon>
    </lineage>
</organism>
<sequence length="127" mass="14401">MLNLQKNSSQPKRPNTKQYTPYDASPLWSYVTVIEAPQAGGGNRVWLCNYCNKKGTGSYTKVKAHLLQLKRTDVDQCNSISDQTREELTREHEAAEYRKSKQALEAKRKHEFVSLPSGSDLKKKGNS</sequence>
<evidence type="ECO:0000313" key="2">
    <source>
        <dbReference type="EMBL" id="KAK1401851.1"/>
    </source>
</evidence>
<reference evidence="2" key="2">
    <citation type="submission" date="2023-05" db="EMBL/GenBank/DDBJ databases">
        <authorList>
            <person name="Schelkunov M.I."/>
        </authorList>
    </citation>
    <scope>NUCLEOTIDE SEQUENCE</scope>
    <source>
        <strain evidence="2">Hsosn_3</strain>
        <tissue evidence="2">Leaf</tissue>
    </source>
</reference>
<reference evidence="2" key="1">
    <citation type="submission" date="2023-02" db="EMBL/GenBank/DDBJ databases">
        <title>Genome of toxic invasive species Heracleum sosnowskyi carries increased number of genes despite the absence of recent whole-genome duplications.</title>
        <authorList>
            <person name="Schelkunov M."/>
            <person name="Shtratnikova V."/>
            <person name="Makarenko M."/>
            <person name="Klepikova A."/>
            <person name="Omelchenko D."/>
            <person name="Novikova G."/>
            <person name="Obukhova E."/>
            <person name="Bogdanov V."/>
            <person name="Penin A."/>
            <person name="Logacheva M."/>
        </authorList>
    </citation>
    <scope>NUCLEOTIDE SEQUENCE</scope>
    <source>
        <strain evidence="2">Hsosn_3</strain>
        <tissue evidence="2">Leaf</tissue>
    </source>
</reference>
<keyword evidence="3" id="KW-1185">Reference proteome</keyword>
<feature type="region of interest" description="Disordered" evidence="1">
    <location>
        <begin position="84"/>
        <end position="103"/>
    </location>
</feature>
<feature type="compositionally biased region" description="Polar residues" evidence="1">
    <location>
        <begin position="1"/>
        <end position="19"/>
    </location>
</feature>
<feature type="region of interest" description="Disordered" evidence="1">
    <location>
        <begin position="1"/>
        <end position="22"/>
    </location>
</feature>
<name>A0AAD8NAU9_9APIA</name>
<evidence type="ECO:0008006" key="4">
    <source>
        <dbReference type="Google" id="ProtNLM"/>
    </source>
</evidence>
<gene>
    <name evidence="2" type="ORF">POM88_001456</name>
</gene>
<dbReference type="EMBL" id="JAUIZM010000001">
    <property type="protein sequence ID" value="KAK1401851.1"/>
    <property type="molecule type" value="Genomic_DNA"/>
</dbReference>
<dbReference type="Proteomes" id="UP001237642">
    <property type="component" value="Unassembled WGS sequence"/>
</dbReference>
<accession>A0AAD8NAU9</accession>
<protein>
    <recommendedName>
        <fullName evidence="4">BED-type domain-containing protein</fullName>
    </recommendedName>
</protein>
<dbReference type="AlphaFoldDB" id="A0AAD8NAU9"/>
<evidence type="ECO:0000256" key="1">
    <source>
        <dbReference type="SAM" id="MobiDB-lite"/>
    </source>
</evidence>
<proteinExistence type="predicted"/>
<feature type="region of interest" description="Disordered" evidence="1">
    <location>
        <begin position="108"/>
        <end position="127"/>
    </location>
</feature>
<evidence type="ECO:0000313" key="3">
    <source>
        <dbReference type="Proteomes" id="UP001237642"/>
    </source>
</evidence>
<comment type="caution">
    <text evidence="2">The sequence shown here is derived from an EMBL/GenBank/DDBJ whole genome shotgun (WGS) entry which is preliminary data.</text>
</comment>